<dbReference type="InterPro" id="IPR000084">
    <property type="entry name" value="PE-PGRS_N"/>
</dbReference>
<proteinExistence type="predicted"/>
<dbReference type="SUPFAM" id="SSF140459">
    <property type="entry name" value="PE/PPE dimer-like"/>
    <property type="match status" value="1"/>
</dbReference>
<feature type="domain" description="PE" evidence="1">
    <location>
        <begin position="4"/>
        <end position="42"/>
    </location>
</feature>
<evidence type="ECO:0000259" key="1">
    <source>
        <dbReference type="Pfam" id="PF00934"/>
    </source>
</evidence>
<organism evidence="2">
    <name type="scientific">Mycobacterium riyadhense</name>
    <dbReference type="NCBI Taxonomy" id="486698"/>
    <lineage>
        <taxon>Bacteria</taxon>
        <taxon>Bacillati</taxon>
        <taxon>Actinomycetota</taxon>
        <taxon>Actinomycetes</taxon>
        <taxon>Mycobacteriales</taxon>
        <taxon>Mycobacteriaceae</taxon>
        <taxon>Mycobacterium</taxon>
    </lineage>
</organism>
<evidence type="ECO:0000313" key="2">
    <source>
        <dbReference type="EMBL" id="VTP03989.1"/>
    </source>
</evidence>
<sequence>MSYLVALPEVMSTAATDVASIGAAVASANQGAASATTAVLTPTPQL</sequence>
<accession>A0A653F339</accession>
<gene>
    <name evidence="2" type="ORF">BIN_B_05349</name>
</gene>
<reference evidence="2" key="1">
    <citation type="submission" date="2019-05" db="EMBL/GenBank/DDBJ databases">
        <authorList>
            <person name="Naeem R."/>
            <person name="Antony C."/>
            <person name="Guan Q."/>
        </authorList>
    </citation>
    <scope>NUCLEOTIDE SEQUENCE</scope>
    <source>
        <strain evidence="2">2</strain>
    </source>
</reference>
<dbReference type="AlphaFoldDB" id="A0A653F339"/>
<protein>
    <submittedName>
        <fullName evidence="2">PE family protein</fullName>
    </submittedName>
</protein>
<dbReference type="EMBL" id="LR589180">
    <property type="protein sequence ID" value="VTP03989.1"/>
    <property type="molecule type" value="Genomic_DNA"/>
</dbReference>
<name>A0A653F339_9MYCO</name>
<dbReference type="InterPro" id="IPR038332">
    <property type="entry name" value="PPE_sf"/>
</dbReference>
<dbReference type="Pfam" id="PF00934">
    <property type="entry name" value="PE"/>
    <property type="match status" value="1"/>
</dbReference>
<dbReference type="Gene3D" id="1.10.287.850">
    <property type="entry name" value="HP0062-like domain"/>
    <property type="match status" value="1"/>
</dbReference>